<feature type="non-terminal residue" evidence="2">
    <location>
        <position position="1"/>
    </location>
</feature>
<protein>
    <submittedName>
        <fullName evidence="2">Uncharacterized protein</fullName>
    </submittedName>
</protein>
<gene>
    <name evidence="2" type="ORF">NE686_22675</name>
</gene>
<feature type="transmembrane region" description="Helical" evidence="1">
    <location>
        <begin position="25"/>
        <end position="58"/>
    </location>
</feature>
<reference evidence="2 3" key="1">
    <citation type="submission" date="2022-06" db="EMBL/GenBank/DDBJ databases">
        <title>Isolation of gut microbiota from human fecal samples.</title>
        <authorList>
            <person name="Pamer E.G."/>
            <person name="Barat B."/>
            <person name="Waligurski E."/>
            <person name="Medina S."/>
            <person name="Paddock L."/>
            <person name="Mostad J."/>
        </authorList>
    </citation>
    <scope>NUCLEOTIDE SEQUENCE [LARGE SCALE GENOMIC DNA]</scope>
    <source>
        <strain evidence="2 3">DFI.7.95</strain>
    </source>
</reference>
<evidence type="ECO:0000256" key="1">
    <source>
        <dbReference type="SAM" id="Phobius"/>
    </source>
</evidence>
<keyword evidence="1" id="KW-1133">Transmembrane helix</keyword>
<organism evidence="2 3">
    <name type="scientific">Tissierella carlieri</name>
    <dbReference type="NCBI Taxonomy" id="689904"/>
    <lineage>
        <taxon>Bacteria</taxon>
        <taxon>Bacillati</taxon>
        <taxon>Bacillota</taxon>
        <taxon>Tissierellia</taxon>
        <taxon>Tissierellales</taxon>
        <taxon>Tissierellaceae</taxon>
        <taxon>Tissierella</taxon>
    </lineage>
</organism>
<name>A0ABT1SHD9_9FIRM</name>
<dbReference type="EMBL" id="JANGAC010000097">
    <property type="protein sequence ID" value="MCQ4925903.1"/>
    <property type="molecule type" value="Genomic_DNA"/>
</dbReference>
<evidence type="ECO:0000313" key="2">
    <source>
        <dbReference type="EMBL" id="MCQ4925903.1"/>
    </source>
</evidence>
<comment type="caution">
    <text evidence="2">The sequence shown here is derived from an EMBL/GenBank/DDBJ whole genome shotgun (WGS) entry which is preliminary data.</text>
</comment>
<sequence length="73" mass="7561">AAAVVAIVIEALIRLSKKSLKHPALYAFAGGSFVLGQFLGVSFPVIVLLAGVAGVILGKLRPDIFCQKKPGTN</sequence>
<keyword evidence="1" id="KW-0472">Membrane</keyword>
<keyword evidence="1" id="KW-0812">Transmembrane</keyword>
<evidence type="ECO:0000313" key="3">
    <source>
        <dbReference type="Proteomes" id="UP001524478"/>
    </source>
</evidence>
<accession>A0ABT1SHD9</accession>
<feature type="non-terminal residue" evidence="2">
    <location>
        <position position="73"/>
    </location>
</feature>
<proteinExistence type="predicted"/>
<keyword evidence="3" id="KW-1185">Reference proteome</keyword>
<dbReference type="Proteomes" id="UP001524478">
    <property type="component" value="Unassembled WGS sequence"/>
</dbReference>